<dbReference type="EMBL" id="QEKH01000011">
    <property type="protein sequence ID" value="PVY42567.1"/>
    <property type="molecule type" value="Genomic_DNA"/>
</dbReference>
<keyword evidence="2" id="KW-1185">Reference proteome</keyword>
<gene>
    <name evidence="1" type="ORF">C8D82_11124</name>
</gene>
<organism evidence="1 2">
    <name type="scientific">Victivallis vadensis</name>
    <dbReference type="NCBI Taxonomy" id="172901"/>
    <lineage>
        <taxon>Bacteria</taxon>
        <taxon>Pseudomonadati</taxon>
        <taxon>Lentisphaerota</taxon>
        <taxon>Lentisphaeria</taxon>
        <taxon>Victivallales</taxon>
        <taxon>Victivallaceae</taxon>
        <taxon>Victivallis</taxon>
    </lineage>
</organism>
<dbReference type="Proteomes" id="UP000245959">
    <property type="component" value="Unassembled WGS sequence"/>
</dbReference>
<comment type="caution">
    <text evidence="1">The sequence shown here is derived from an EMBL/GenBank/DDBJ whole genome shotgun (WGS) entry which is preliminary data.</text>
</comment>
<proteinExistence type="predicted"/>
<name>A0A2U1B219_9BACT</name>
<evidence type="ECO:0000313" key="1">
    <source>
        <dbReference type="EMBL" id="PVY42567.1"/>
    </source>
</evidence>
<dbReference type="AlphaFoldDB" id="A0A2U1B219"/>
<sequence>MPIIFIKSNLEDHQRRCHRFQPTRQMNNQVKLNSLLLLFAICMIPVCMAEDFLIEQSLKKSIEHYCSKPFFDEKRENLERTYEIWNSIVKPFLLRHHVDNLKLVFIWLDSSTPQTQCWLIAESMIYEMKIDNKNIHNFTIKERRIPTSIFSIIDQLKEDTANLSDDHFPVRSSGNAIFLYIFPEKEKEATCLYTTPPHSYQKNRMKLHINFLRNLGMELPFMKIWEQENKQ</sequence>
<reference evidence="1 2" key="1">
    <citation type="submission" date="2018-04" db="EMBL/GenBank/DDBJ databases">
        <title>Genomic Encyclopedia of Type Strains, Phase IV (KMG-IV): sequencing the most valuable type-strain genomes for metagenomic binning, comparative biology and taxonomic classification.</title>
        <authorList>
            <person name="Goeker M."/>
        </authorList>
    </citation>
    <scope>NUCLEOTIDE SEQUENCE [LARGE SCALE GENOMIC DNA]</scope>
    <source>
        <strain evidence="1 2">DSM 14823</strain>
    </source>
</reference>
<accession>A0A2U1B219</accession>
<evidence type="ECO:0000313" key="2">
    <source>
        <dbReference type="Proteomes" id="UP000245959"/>
    </source>
</evidence>
<protein>
    <submittedName>
        <fullName evidence="1">Uncharacterized protein</fullName>
    </submittedName>
</protein>